<dbReference type="PANTHER" id="PTHR43085:SF15">
    <property type="entry name" value="2-DEHYDRO-3-DEOXYGLUCONOKINASE"/>
    <property type="match status" value="1"/>
</dbReference>
<accession>A0A0J1HJB2</accession>
<comment type="similarity">
    <text evidence="1">Belongs to the carbohydrate kinase PfkB family.</text>
</comment>
<sequence length="306" mass="34034">MNIAFFGECMVELSGQPLRRTFGGDTLNTALYLSRLGASRHLSVSYATALGVDNISRDMLSAWQEENIDTRLVRKLENKLPGLYLVETEPNGERHFHYWRNDSAAKFYFATDLSPLEQAIDNHEFDALYISGISLAILAEEAKATLITLLEKHRQHGGKVMFDNNFRPQLWTAKQAQYWYSQVLRFVDIALVTEDDDHKVWGNSDIVARCRMFGCEEVVIKRGCDPCKVVSHLQSAEPTVTYVAANQVEHVVDTCAAGDSFAAGYLAGRLTGADETQSAELGHQLAAIVIQHPGAIIPREAMSALL</sequence>
<keyword evidence="2" id="KW-0808">Transferase</keyword>
<evidence type="ECO:0000256" key="9">
    <source>
        <dbReference type="ARBA" id="ARBA00050729"/>
    </source>
</evidence>
<dbReference type="Pfam" id="PF00294">
    <property type="entry name" value="PfkB"/>
    <property type="match status" value="1"/>
</dbReference>
<evidence type="ECO:0000313" key="16">
    <source>
        <dbReference type="EMBL" id="KLV11666.1"/>
    </source>
</evidence>
<dbReference type="EC" id="2.7.1.45" evidence="11"/>
<dbReference type="InterPro" id="IPR029056">
    <property type="entry name" value="Ribokinase-like"/>
</dbReference>
<keyword evidence="3" id="KW-0547">Nucleotide-binding</keyword>
<name>A0A0J1HJB2_9GAMM</name>
<dbReference type="InterPro" id="IPR011611">
    <property type="entry name" value="PfkB_dom"/>
</dbReference>
<evidence type="ECO:0000256" key="6">
    <source>
        <dbReference type="ARBA" id="ARBA00023277"/>
    </source>
</evidence>
<organism evidence="16 17">
    <name type="scientific">Photobacterium ganghwense</name>
    <dbReference type="NCBI Taxonomy" id="320778"/>
    <lineage>
        <taxon>Bacteria</taxon>
        <taxon>Pseudomonadati</taxon>
        <taxon>Pseudomonadota</taxon>
        <taxon>Gammaproteobacteria</taxon>
        <taxon>Vibrionales</taxon>
        <taxon>Vibrionaceae</taxon>
        <taxon>Photobacterium</taxon>
    </lineage>
</organism>
<dbReference type="Proteomes" id="UP000035909">
    <property type="component" value="Unassembled WGS sequence"/>
</dbReference>
<evidence type="ECO:0000256" key="11">
    <source>
        <dbReference type="ARBA" id="ARBA00066369"/>
    </source>
</evidence>
<evidence type="ECO:0000313" key="17">
    <source>
        <dbReference type="Proteomes" id="UP000035909"/>
    </source>
</evidence>
<dbReference type="STRING" id="320778.ABT57_01915"/>
<evidence type="ECO:0000256" key="3">
    <source>
        <dbReference type="ARBA" id="ARBA00022741"/>
    </source>
</evidence>
<dbReference type="FunFam" id="3.40.1190.20:FF:000011">
    <property type="entry name" value="2-dehydro-3-deoxygluconokinase, putative"/>
    <property type="match status" value="1"/>
</dbReference>
<evidence type="ECO:0000256" key="2">
    <source>
        <dbReference type="ARBA" id="ARBA00022679"/>
    </source>
</evidence>
<dbReference type="GO" id="GO:0042840">
    <property type="term" value="P:D-glucuronate catabolic process"/>
    <property type="evidence" value="ECO:0007669"/>
    <property type="project" value="TreeGrafter"/>
</dbReference>
<comment type="caution">
    <text evidence="16">The sequence shown here is derived from an EMBL/GenBank/DDBJ whole genome shotgun (WGS) entry which is preliminary data.</text>
</comment>
<evidence type="ECO:0000256" key="14">
    <source>
        <dbReference type="ARBA" id="ARBA00080545"/>
    </source>
</evidence>
<dbReference type="PROSITE" id="PS00584">
    <property type="entry name" value="PFKB_KINASES_2"/>
    <property type="match status" value="1"/>
</dbReference>
<reference evidence="16 17" key="1">
    <citation type="submission" date="2015-05" db="EMBL/GenBank/DDBJ databases">
        <title>Photobacterium galathea sp. nov.</title>
        <authorList>
            <person name="Machado H."/>
            <person name="Gram L."/>
        </authorList>
    </citation>
    <scope>NUCLEOTIDE SEQUENCE [LARGE SCALE GENOMIC DNA]</scope>
    <source>
        <strain evidence="16 17">DSM 22954</strain>
    </source>
</reference>
<comment type="catalytic activity">
    <reaction evidence="9">
        <text>2-dehydro-3-deoxy-D-gluconate + ATP = 2-dehydro-3-deoxy-6-phospho-D-gluconate + ADP + H(+)</text>
        <dbReference type="Rhea" id="RHEA:14797"/>
        <dbReference type="ChEBI" id="CHEBI:15378"/>
        <dbReference type="ChEBI" id="CHEBI:30616"/>
        <dbReference type="ChEBI" id="CHEBI:57569"/>
        <dbReference type="ChEBI" id="CHEBI:57990"/>
        <dbReference type="ChEBI" id="CHEBI:456216"/>
        <dbReference type="EC" id="2.7.1.45"/>
    </reaction>
</comment>
<dbReference type="EMBL" id="LDOU01000002">
    <property type="protein sequence ID" value="KLV11666.1"/>
    <property type="molecule type" value="Genomic_DNA"/>
</dbReference>
<dbReference type="GO" id="GO:0005829">
    <property type="term" value="C:cytosol"/>
    <property type="evidence" value="ECO:0007669"/>
    <property type="project" value="TreeGrafter"/>
</dbReference>
<dbReference type="CDD" id="cd01166">
    <property type="entry name" value="KdgK"/>
    <property type="match status" value="1"/>
</dbReference>
<dbReference type="PANTHER" id="PTHR43085">
    <property type="entry name" value="HEXOKINASE FAMILY MEMBER"/>
    <property type="match status" value="1"/>
</dbReference>
<evidence type="ECO:0000256" key="7">
    <source>
        <dbReference type="ARBA" id="ARBA00043951"/>
    </source>
</evidence>
<evidence type="ECO:0000256" key="12">
    <source>
        <dbReference type="ARBA" id="ARBA00067931"/>
    </source>
</evidence>
<evidence type="ECO:0000256" key="10">
    <source>
        <dbReference type="ARBA" id="ARBA00054997"/>
    </source>
</evidence>
<gene>
    <name evidence="16" type="ORF">ABT57_01915</name>
</gene>
<protein>
    <recommendedName>
        <fullName evidence="12">2-dehydro-3-deoxygluconokinase</fullName>
        <ecNumber evidence="11">2.7.1.45</ecNumber>
    </recommendedName>
    <alternativeName>
        <fullName evidence="13">2-keto-3-deoxygluconokinase</fullName>
    </alternativeName>
    <alternativeName>
        <fullName evidence="14">3-deoxy-2-oxo-D-gluconate kinase</fullName>
    </alternativeName>
    <alternativeName>
        <fullName evidence="8">KDG kinase</fullName>
    </alternativeName>
</protein>
<keyword evidence="4 16" id="KW-0418">Kinase</keyword>
<evidence type="ECO:0000256" key="8">
    <source>
        <dbReference type="ARBA" id="ARBA00044254"/>
    </source>
</evidence>
<dbReference type="PATRIC" id="fig|320778.3.peg.409"/>
<dbReference type="Gene3D" id="3.40.1190.20">
    <property type="match status" value="1"/>
</dbReference>
<feature type="domain" description="Carbohydrate kinase PfkB" evidence="15">
    <location>
        <begin position="17"/>
        <end position="300"/>
    </location>
</feature>
<proteinExistence type="inferred from homology"/>
<keyword evidence="5" id="KW-0067">ATP-binding</keyword>
<dbReference type="InterPro" id="IPR002173">
    <property type="entry name" value="Carboh/pur_kinase_PfkB_CS"/>
</dbReference>
<keyword evidence="6" id="KW-0119">Carbohydrate metabolism</keyword>
<evidence type="ECO:0000256" key="4">
    <source>
        <dbReference type="ARBA" id="ARBA00022777"/>
    </source>
</evidence>
<comment type="pathway">
    <text evidence="7">Carbohydrate acid metabolism; 2-dehydro-3-deoxy-D-gluconate degradation; D-glyceraldehyde 3-phosphate and pyruvate from 2-dehydro-3-deoxy-D-gluconate: step 1/2.</text>
</comment>
<dbReference type="SUPFAM" id="SSF53613">
    <property type="entry name" value="Ribokinase-like"/>
    <property type="match status" value="1"/>
</dbReference>
<evidence type="ECO:0000256" key="13">
    <source>
        <dbReference type="ARBA" id="ARBA00075711"/>
    </source>
</evidence>
<dbReference type="InterPro" id="IPR050306">
    <property type="entry name" value="PfkB_Carbo_kinase"/>
</dbReference>
<evidence type="ECO:0000256" key="5">
    <source>
        <dbReference type="ARBA" id="ARBA00022840"/>
    </source>
</evidence>
<dbReference type="GO" id="GO:0005524">
    <property type="term" value="F:ATP binding"/>
    <property type="evidence" value="ECO:0007669"/>
    <property type="project" value="UniProtKB-KW"/>
</dbReference>
<dbReference type="GO" id="GO:0019698">
    <property type="term" value="P:D-galacturonate catabolic process"/>
    <property type="evidence" value="ECO:0007669"/>
    <property type="project" value="TreeGrafter"/>
</dbReference>
<dbReference type="AlphaFoldDB" id="A0A0J1HJB2"/>
<keyword evidence="17" id="KW-1185">Reference proteome</keyword>
<evidence type="ECO:0000256" key="1">
    <source>
        <dbReference type="ARBA" id="ARBA00010688"/>
    </source>
</evidence>
<dbReference type="GO" id="GO:0006974">
    <property type="term" value="P:DNA damage response"/>
    <property type="evidence" value="ECO:0007669"/>
    <property type="project" value="TreeGrafter"/>
</dbReference>
<evidence type="ECO:0000259" key="15">
    <source>
        <dbReference type="Pfam" id="PF00294"/>
    </source>
</evidence>
<comment type="function">
    <text evidence="10">Catalyzes the phosphorylation of 2-keto-3-deoxygluconate (KDG) to produce 2-keto-3-deoxy-6-phosphogluconate (KDPG).</text>
</comment>
<dbReference type="OrthoDB" id="9776822at2"/>
<dbReference type="GO" id="GO:0008673">
    <property type="term" value="F:2-dehydro-3-deoxygluconokinase activity"/>
    <property type="evidence" value="ECO:0007669"/>
    <property type="project" value="UniProtKB-EC"/>
</dbReference>